<name>A0A285SSG8_9BACL</name>
<dbReference type="SUPFAM" id="SSF53756">
    <property type="entry name" value="UDP-Glycosyltransferase/glycogen phosphorylase"/>
    <property type="match status" value="1"/>
</dbReference>
<dbReference type="AlphaFoldDB" id="A0A285SSG8"/>
<organism evidence="4 5">
    <name type="scientific">Ureibacillus xyleni</name>
    <dbReference type="NCBI Taxonomy" id="614648"/>
    <lineage>
        <taxon>Bacteria</taxon>
        <taxon>Bacillati</taxon>
        <taxon>Bacillota</taxon>
        <taxon>Bacilli</taxon>
        <taxon>Bacillales</taxon>
        <taxon>Caryophanaceae</taxon>
        <taxon>Ureibacillus</taxon>
    </lineage>
</organism>
<dbReference type="RefSeq" id="WP_097073625.1">
    <property type="nucleotide sequence ID" value="NZ_OBMQ01000006.1"/>
</dbReference>
<dbReference type="Gene3D" id="3.40.50.2000">
    <property type="entry name" value="Glycogen Phosphorylase B"/>
    <property type="match status" value="2"/>
</dbReference>
<feature type="domain" description="Glycosyl transferase family 1" evidence="2">
    <location>
        <begin position="187"/>
        <end position="356"/>
    </location>
</feature>
<sequence>MTVKKRFLFLSWRDIHHPNKGGAELFTHEMLKRAAQAGHEIVHFSPIFDGAQEEEELDGVLYKRRGSLISVIYHARDYYKTNSFDYVVDQCNTHRFFTKFWVPKEKRIFFIHQLTREIWFYNFKFPVNIIGFLLEPLLLKLNKKDLTLTVSNSTKDNLLELGFSKEKVKVLPEGLDFNPWPTDAFYEKEDTPTFVYVGRMVPYKGIDDALKAFIEVKRNLPDAKLWIIGKPDVNYVQDVLSKISNQASLTIGSANEDNDVTLFGFVSEEEKLKYMSRAHALLFPSLREGWGLTISEAAVVGTPSIVYDTYGVKDAVNNGKAGYLVPKKDIKALAKVMLSVIQDQQQYEMKRQQAYEFSQKLHWDHTGYEFNSFIKELT</sequence>
<dbReference type="OrthoDB" id="139410at2"/>
<proteinExistence type="predicted"/>
<dbReference type="InterPro" id="IPR001296">
    <property type="entry name" value="Glyco_trans_1"/>
</dbReference>
<keyword evidence="1 4" id="KW-0808">Transferase</keyword>
<evidence type="ECO:0000259" key="3">
    <source>
        <dbReference type="Pfam" id="PF13439"/>
    </source>
</evidence>
<dbReference type="Proteomes" id="UP000219636">
    <property type="component" value="Unassembled WGS sequence"/>
</dbReference>
<dbReference type="GO" id="GO:0009103">
    <property type="term" value="P:lipopolysaccharide biosynthetic process"/>
    <property type="evidence" value="ECO:0007669"/>
    <property type="project" value="TreeGrafter"/>
</dbReference>
<evidence type="ECO:0000313" key="5">
    <source>
        <dbReference type="Proteomes" id="UP000219636"/>
    </source>
</evidence>
<reference evidence="5" key="1">
    <citation type="submission" date="2017-08" db="EMBL/GenBank/DDBJ databases">
        <authorList>
            <person name="Varghese N."/>
            <person name="Submissions S."/>
        </authorList>
    </citation>
    <scope>NUCLEOTIDE SEQUENCE [LARGE SCALE GENOMIC DNA]</scope>
    <source>
        <strain evidence="5">JC22</strain>
    </source>
</reference>
<dbReference type="PANTHER" id="PTHR46401">
    <property type="entry name" value="GLYCOSYLTRANSFERASE WBBK-RELATED"/>
    <property type="match status" value="1"/>
</dbReference>
<evidence type="ECO:0000313" key="4">
    <source>
        <dbReference type="EMBL" id="SOC11319.1"/>
    </source>
</evidence>
<evidence type="ECO:0000259" key="2">
    <source>
        <dbReference type="Pfam" id="PF00534"/>
    </source>
</evidence>
<evidence type="ECO:0000256" key="1">
    <source>
        <dbReference type="ARBA" id="ARBA00022679"/>
    </source>
</evidence>
<keyword evidence="5" id="KW-1185">Reference proteome</keyword>
<feature type="domain" description="Glycosyltransferase subfamily 4-like N-terminal" evidence="3">
    <location>
        <begin position="21"/>
        <end position="176"/>
    </location>
</feature>
<gene>
    <name evidence="4" type="ORF">SAMN05880501_106126</name>
</gene>
<accession>A0A285SSG8</accession>
<protein>
    <submittedName>
        <fullName evidence="4">Glycosyltransferase involved in cell wall bisynthesis</fullName>
    </submittedName>
</protein>
<dbReference type="EMBL" id="OBMQ01000006">
    <property type="protein sequence ID" value="SOC11319.1"/>
    <property type="molecule type" value="Genomic_DNA"/>
</dbReference>
<dbReference type="GO" id="GO:0016757">
    <property type="term" value="F:glycosyltransferase activity"/>
    <property type="evidence" value="ECO:0007669"/>
    <property type="project" value="InterPro"/>
</dbReference>
<dbReference type="Pfam" id="PF13439">
    <property type="entry name" value="Glyco_transf_4"/>
    <property type="match status" value="1"/>
</dbReference>
<dbReference type="Pfam" id="PF00534">
    <property type="entry name" value="Glycos_transf_1"/>
    <property type="match status" value="1"/>
</dbReference>
<dbReference type="CDD" id="cd03801">
    <property type="entry name" value="GT4_PimA-like"/>
    <property type="match status" value="1"/>
</dbReference>
<dbReference type="InterPro" id="IPR028098">
    <property type="entry name" value="Glyco_trans_4-like_N"/>
</dbReference>
<dbReference type="PANTHER" id="PTHR46401:SF2">
    <property type="entry name" value="GLYCOSYLTRANSFERASE WBBK-RELATED"/>
    <property type="match status" value="1"/>
</dbReference>